<evidence type="ECO:0000313" key="11">
    <source>
        <dbReference type="EMBL" id="KYO66968.1"/>
    </source>
</evidence>
<comment type="PTM">
    <text evidence="6">Phosphorylated by CheA. Phosphorylation of the N-terminal regulatory domain activates the methylesterase activity.</text>
</comment>
<reference evidence="11 12" key="1">
    <citation type="submission" date="2015-12" db="EMBL/GenBank/DDBJ databases">
        <title>Draft genome of Thermovenabulum gondwanense isolated from a red thermophilic microbial mat colonisisng an outflow channel of a bore well.</title>
        <authorList>
            <person name="Patel B.K."/>
        </authorList>
    </citation>
    <scope>NUCLEOTIDE SEQUENCE [LARGE SCALE GENOMIC DNA]</scope>
    <source>
        <strain evidence="11 12">R270</strain>
    </source>
</reference>
<dbReference type="GO" id="GO:0050568">
    <property type="term" value="F:protein-glutamine glutaminase activity"/>
    <property type="evidence" value="ECO:0007669"/>
    <property type="project" value="UniProtKB-UniRule"/>
</dbReference>
<evidence type="ECO:0000256" key="5">
    <source>
        <dbReference type="ARBA" id="ARBA00048267"/>
    </source>
</evidence>
<comment type="function">
    <text evidence="6">Involved in chemotaxis. Part of a chemotaxis signal transduction system that modulates chemotaxis in response to various stimuli. Catalyzes the demethylation of specific methylglutamate residues introduced into the chemoreceptors (methyl-accepting chemotaxis proteins or MCP) by CheR. Also mediates the irreversible deamidation of specific glutamine residues to glutamic acid.</text>
</comment>
<feature type="active site" evidence="6 7">
    <location>
        <position position="289"/>
    </location>
</feature>
<evidence type="ECO:0000256" key="3">
    <source>
        <dbReference type="ARBA" id="ARBA00022801"/>
    </source>
</evidence>
<dbReference type="InterPro" id="IPR000673">
    <property type="entry name" value="Sig_transdc_resp-reg_Me-estase"/>
</dbReference>
<evidence type="ECO:0000259" key="10">
    <source>
        <dbReference type="PROSITE" id="PS50122"/>
    </source>
</evidence>
<dbReference type="Gene3D" id="3.40.50.2300">
    <property type="match status" value="1"/>
</dbReference>
<dbReference type="SUPFAM" id="SSF52738">
    <property type="entry name" value="Methylesterase CheB, C-terminal domain"/>
    <property type="match status" value="1"/>
</dbReference>
<dbReference type="AlphaFoldDB" id="A0A161QCI9"/>
<feature type="active site" evidence="6 7">
    <location>
        <position position="194"/>
    </location>
</feature>
<dbReference type="Proteomes" id="UP000075737">
    <property type="component" value="Unassembled WGS sequence"/>
</dbReference>
<dbReference type="GO" id="GO:0008984">
    <property type="term" value="F:protein-glutamate methylesterase activity"/>
    <property type="evidence" value="ECO:0007669"/>
    <property type="project" value="UniProtKB-UniRule"/>
</dbReference>
<comment type="caution">
    <text evidence="11">The sequence shown here is derived from an EMBL/GenBank/DDBJ whole genome shotgun (WGS) entry which is preliminary data.</text>
</comment>
<gene>
    <name evidence="6 11" type="primary">cheB</name>
    <name evidence="11" type="ORF">ATZ99_07850</name>
</gene>
<dbReference type="EC" id="3.1.1.61" evidence="6"/>
<evidence type="ECO:0000256" key="4">
    <source>
        <dbReference type="ARBA" id="ARBA00024867"/>
    </source>
</evidence>
<evidence type="ECO:0000256" key="2">
    <source>
        <dbReference type="ARBA" id="ARBA00022500"/>
    </source>
</evidence>
<dbReference type="Gene3D" id="3.40.50.180">
    <property type="entry name" value="Methylesterase CheB, C-terminal domain"/>
    <property type="match status" value="1"/>
</dbReference>
<evidence type="ECO:0000256" key="1">
    <source>
        <dbReference type="ARBA" id="ARBA00022490"/>
    </source>
</evidence>
<evidence type="ECO:0000256" key="7">
    <source>
        <dbReference type="PROSITE-ProRule" id="PRU00050"/>
    </source>
</evidence>
<feature type="active site" evidence="6 7">
    <location>
        <position position="167"/>
    </location>
</feature>
<keyword evidence="1 6" id="KW-0963">Cytoplasm</keyword>
<evidence type="ECO:0000256" key="6">
    <source>
        <dbReference type="HAMAP-Rule" id="MF_00099"/>
    </source>
</evidence>
<proteinExistence type="inferred from homology"/>
<evidence type="ECO:0000259" key="9">
    <source>
        <dbReference type="PROSITE" id="PS50110"/>
    </source>
</evidence>
<dbReference type="EMBL" id="LOHZ01000023">
    <property type="protein sequence ID" value="KYO66968.1"/>
    <property type="molecule type" value="Genomic_DNA"/>
</dbReference>
<dbReference type="RefSeq" id="WP_068747941.1">
    <property type="nucleotide sequence ID" value="NZ_LOHZ01000023.1"/>
</dbReference>
<dbReference type="PIRSF" id="PIRSF000876">
    <property type="entry name" value="RR_chemtxs_CheB"/>
    <property type="match status" value="1"/>
</dbReference>
<comment type="similarity">
    <text evidence="6">Belongs to the CheB family.</text>
</comment>
<feature type="domain" description="CheB-type methylesterase" evidence="10">
    <location>
        <begin position="155"/>
        <end position="342"/>
    </location>
</feature>
<sequence length="348" mass="37992">MIKVLVADDSALMRLMIKDILESDPEIKVIDTARNGKDAVEKARKLKPDVITMDVNMPEMDGLEALKIIKEEKLGRVIMLSSITREGADITLKALESGAFDFIPKPGGSISINLKDLSEEIIEKVKAAAKNGFRELSMAIREKRDFSDIKYSTSTSNSLKAVVIGISTGGPKNIMEVLPYIPPDINAAIFLIQHMPPAFTNQFAKRLNESCKIKVVEAEDKMKVEKGVCYVGKGGYNLLLEGDKNSPVINLTDYPKHRFMPSADVAMNSILQIFGEDTIGVLMTGMGSDGAEAMVKIRKAGGRTIAESEETAVIFGMPRAAIEKGGAEFVLPNYKIAEKIVELAGLRK</sequence>
<dbReference type="CDD" id="cd17541">
    <property type="entry name" value="REC_CheB-like"/>
    <property type="match status" value="1"/>
</dbReference>
<dbReference type="HAMAP" id="MF_00099">
    <property type="entry name" value="CheB_chemtxs"/>
    <property type="match status" value="1"/>
</dbReference>
<dbReference type="CDD" id="cd16432">
    <property type="entry name" value="CheB_Rec"/>
    <property type="match status" value="1"/>
</dbReference>
<dbReference type="PATRIC" id="fig|520767.4.peg.870"/>
<dbReference type="STRING" id="520767.ATZ99_07850"/>
<dbReference type="Pfam" id="PF00072">
    <property type="entry name" value="Response_reg"/>
    <property type="match status" value="1"/>
</dbReference>
<comment type="function">
    <text evidence="4">May play the central regulatory role in sporulation. It may be an element of the effector pathway responsible for the activation of sporulation genes in response to nutritional stress. Spo0A may act in concert with spo0H (a sigma factor) to control the expression of some genes that are critical to the sporulation process.</text>
</comment>
<comment type="domain">
    <text evidence="6">Contains a C-terminal catalytic domain, and an N-terminal region which modulates catalytic activity.</text>
</comment>
<dbReference type="SUPFAM" id="SSF52172">
    <property type="entry name" value="CheY-like"/>
    <property type="match status" value="1"/>
</dbReference>
<dbReference type="PROSITE" id="PS50110">
    <property type="entry name" value="RESPONSE_REGULATORY"/>
    <property type="match status" value="1"/>
</dbReference>
<dbReference type="Pfam" id="PF01339">
    <property type="entry name" value="CheB_methylest"/>
    <property type="match status" value="1"/>
</dbReference>
<accession>A0A161QCI9</accession>
<comment type="catalytic activity">
    <reaction evidence="5 6">
        <text>[protein]-L-glutamate 5-O-methyl ester + H2O = L-glutamyl-[protein] + methanol + H(+)</text>
        <dbReference type="Rhea" id="RHEA:23236"/>
        <dbReference type="Rhea" id="RHEA-COMP:10208"/>
        <dbReference type="Rhea" id="RHEA-COMP:10311"/>
        <dbReference type="ChEBI" id="CHEBI:15377"/>
        <dbReference type="ChEBI" id="CHEBI:15378"/>
        <dbReference type="ChEBI" id="CHEBI:17790"/>
        <dbReference type="ChEBI" id="CHEBI:29973"/>
        <dbReference type="ChEBI" id="CHEBI:82795"/>
        <dbReference type="EC" id="3.1.1.61"/>
    </reaction>
</comment>
<comment type="catalytic activity">
    <reaction evidence="6">
        <text>L-glutaminyl-[protein] + H2O = L-glutamyl-[protein] + NH4(+)</text>
        <dbReference type="Rhea" id="RHEA:16441"/>
        <dbReference type="Rhea" id="RHEA-COMP:10207"/>
        <dbReference type="Rhea" id="RHEA-COMP:10208"/>
        <dbReference type="ChEBI" id="CHEBI:15377"/>
        <dbReference type="ChEBI" id="CHEBI:28938"/>
        <dbReference type="ChEBI" id="CHEBI:29973"/>
        <dbReference type="ChEBI" id="CHEBI:30011"/>
        <dbReference type="EC" id="3.5.1.44"/>
    </reaction>
</comment>
<keyword evidence="3 6" id="KW-0378">Hydrolase</keyword>
<dbReference type="InterPro" id="IPR008248">
    <property type="entry name" value="CheB-like"/>
</dbReference>
<dbReference type="InterPro" id="IPR001789">
    <property type="entry name" value="Sig_transdc_resp-reg_receiver"/>
</dbReference>
<dbReference type="PANTHER" id="PTHR42872:SF6">
    <property type="entry name" value="PROTEIN-GLUTAMATE METHYLESTERASE_PROTEIN-GLUTAMINE GLUTAMINASE"/>
    <property type="match status" value="1"/>
</dbReference>
<feature type="domain" description="Response regulatory" evidence="9">
    <location>
        <begin position="3"/>
        <end position="120"/>
    </location>
</feature>
<feature type="modified residue" description="4-aspartylphosphate" evidence="6 8">
    <location>
        <position position="54"/>
    </location>
</feature>
<name>A0A161QCI9_9FIRM</name>
<comment type="subcellular location">
    <subcellularLocation>
        <location evidence="6">Cytoplasm</location>
    </subcellularLocation>
</comment>
<dbReference type="InterPro" id="IPR035909">
    <property type="entry name" value="CheB_C"/>
</dbReference>
<protein>
    <recommendedName>
        <fullName evidence="6">Protein-glutamate methylesterase/protein-glutamine glutaminase</fullName>
        <ecNumber evidence="6">3.1.1.61</ecNumber>
        <ecNumber evidence="6">3.5.1.44</ecNumber>
    </recommendedName>
</protein>
<dbReference type="GO" id="GO:0000156">
    <property type="term" value="F:phosphorelay response regulator activity"/>
    <property type="evidence" value="ECO:0007669"/>
    <property type="project" value="InterPro"/>
</dbReference>
<evidence type="ECO:0000313" key="12">
    <source>
        <dbReference type="Proteomes" id="UP000075737"/>
    </source>
</evidence>
<keyword evidence="6 8" id="KW-0597">Phosphoprotein</keyword>
<organism evidence="11 12">
    <name type="scientific">Thermovenabulum gondwanense</name>
    <dbReference type="NCBI Taxonomy" id="520767"/>
    <lineage>
        <taxon>Bacteria</taxon>
        <taxon>Bacillati</taxon>
        <taxon>Bacillota</taxon>
        <taxon>Clostridia</taxon>
        <taxon>Thermosediminibacterales</taxon>
        <taxon>Thermosediminibacteraceae</taxon>
        <taxon>Thermovenabulum</taxon>
    </lineage>
</organism>
<dbReference type="GO" id="GO:0005737">
    <property type="term" value="C:cytoplasm"/>
    <property type="evidence" value="ECO:0007669"/>
    <property type="project" value="UniProtKB-SubCell"/>
</dbReference>
<keyword evidence="2 6" id="KW-0145">Chemotaxis</keyword>
<dbReference type="NCBIfam" id="NF001965">
    <property type="entry name" value="PRK00742.1"/>
    <property type="match status" value="1"/>
</dbReference>
<dbReference type="GO" id="GO:0006935">
    <property type="term" value="P:chemotaxis"/>
    <property type="evidence" value="ECO:0007669"/>
    <property type="project" value="UniProtKB-UniRule"/>
</dbReference>
<dbReference type="PROSITE" id="PS50122">
    <property type="entry name" value="CHEB"/>
    <property type="match status" value="1"/>
</dbReference>
<keyword evidence="12" id="KW-1185">Reference proteome</keyword>
<dbReference type="EC" id="3.5.1.44" evidence="6"/>
<dbReference type="OrthoDB" id="9793421at2"/>
<dbReference type="SMART" id="SM00448">
    <property type="entry name" value="REC"/>
    <property type="match status" value="1"/>
</dbReference>
<dbReference type="PANTHER" id="PTHR42872">
    <property type="entry name" value="PROTEIN-GLUTAMATE METHYLESTERASE/PROTEIN-GLUTAMINE GLUTAMINASE"/>
    <property type="match status" value="1"/>
</dbReference>
<dbReference type="InterPro" id="IPR011006">
    <property type="entry name" value="CheY-like_superfamily"/>
</dbReference>
<evidence type="ECO:0000256" key="8">
    <source>
        <dbReference type="PROSITE-ProRule" id="PRU00169"/>
    </source>
</evidence>